<comment type="similarity">
    <text evidence="1">Belongs to the eukaryotic ribosomal protein eL24 family.</text>
</comment>
<dbReference type="InterPro" id="IPR056366">
    <property type="entry name" value="Ribosomal_eL24"/>
</dbReference>
<reference evidence="5 6" key="1">
    <citation type="submission" date="2015-07" db="EMBL/GenBank/DDBJ databases">
        <authorList>
            <person name="Cajimat M.N.B."/>
            <person name="Milazzo M.L."/>
            <person name="Fulhorst C.F."/>
        </authorList>
    </citation>
    <scope>NUCLEOTIDE SEQUENCE [LARGE SCALE GENOMIC DNA]</scope>
    <source>
        <strain evidence="5">Single colony</strain>
    </source>
</reference>
<dbReference type="CDD" id="cd00472">
    <property type="entry name" value="Ribosomal_L24e_L24"/>
    <property type="match status" value="1"/>
</dbReference>
<evidence type="ECO:0000313" key="6">
    <source>
        <dbReference type="Proteomes" id="UP000199069"/>
    </source>
</evidence>
<name>A0A0K3CDP3_RHOTO</name>
<dbReference type="Proteomes" id="UP000199069">
    <property type="component" value="Unassembled WGS sequence"/>
</dbReference>
<sequence>MFVRNDAKCFRFCRSKCSKNFKMKRNPRKLKWTKAFRKAAGKEMTVDSTLQFEKRRHVPVVYDRDLVQATVAGMKRIAEIKARRERAFFKARMAAAKEGQLTNDSLEVTRSGHLLTPGMQEQTDETKKAMSASRLLLQARAEKKRERQMRNQKKRAVGMDVGEEEAAPAEKIKQKVKVKKQSALKKTSGGMGMSMRS</sequence>
<dbReference type="AlphaFoldDB" id="A0A0K3CDP3"/>
<evidence type="ECO:0000256" key="3">
    <source>
        <dbReference type="SAM" id="MobiDB-lite"/>
    </source>
</evidence>
<dbReference type="InterPro" id="IPR038630">
    <property type="entry name" value="L24e/L24_sf"/>
</dbReference>
<dbReference type="Pfam" id="PF01246">
    <property type="entry name" value="Ribosomal_L24e"/>
    <property type="match status" value="1"/>
</dbReference>
<dbReference type="FunFam" id="2.30.170.20:FF:000001">
    <property type="entry name" value="probable ribosome biogenesis protein RLP24"/>
    <property type="match status" value="1"/>
</dbReference>
<dbReference type="Gene3D" id="2.30.170.20">
    <property type="entry name" value="Ribosomal protein L24e"/>
    <property type="match status" value="1"/>
</dbReference>
<dbReference type="PANTHER" id="PTHR10792">
    <property type="entry name" value="60S RIBOSOMAL PROTEIN L24"/>
    <property type="match status" value="1"/>
</dbReference>
<evidence type="ECO:0000256" key="2">
    <source>
        <dbReference type="ARBA" id="ARBA00018397"/>
    </source>
</evidence>
<accession>A0A0K3CDP3</accession>
<evidence type="ECO:0000313" key="5">
    <source>
        <dbReference type="EMBL" id="CTR06675.1"/>
    </source>
</evidence>
<dbReference type="GO" id="GO:0042273">
    <property type="term" value="P:ribosomal large subunit biogenesis"/>
    <property type="evidence" value="ECO:0007669"/>
    <property type="project" value="TreeGrafter"/>
</dbReference>
<dbReference type="InterPro" id="IPR000988">
    <property type="entry name" value="Ribosomal_eL24-rel_N"/>
</dbReference>
<evidence type="ECO:0000256" key="1">
    <source>
        <dbReference type="ARBA" id="ARBA00005647"/>
    </source>
</evidence>
<gene>
    <name evidence="5" type="primary">FGENESH: predicted gene_5.81</name>
    <name evidence="5" type="ORF">BN2166_0025360</name>
</gene>
<feature type="domain" description="Large ribosomal subunit protein eL24-related N-terminal" evidence="4">
    <location>
        <begin position="1"/>
        <end position="46"/>
    </location>
</feature>
<dbReference type="GO" id="GO:0005730">
    <property type="term" value="C:nucleolus"/>
    <property type="evidence" value="ECO:0007669"/>
    <property type="project" value="TreeGrafter"/>
</dbReference>
<proteinExistence type="inferred from homology"/>
<organism evidence="5 6">
    <name type="scientific">Rhodotorula toruloides</name>
    <name type="common">Yeast</name>
    <name type="synonym">Rhodosporidium toruloides</name>
    <dbReference type="NCBI Taxonomy" id="5286"/>
    <lineage>
        <taxon>Eukaryota</taxon>
        <taxon>Fungi</taxon>
        <taxon>Dikarya</taxon>
        <taxon>Basidiomycota</taxon>
        <taxon>Pucciniomycotina</taxon>
        <taxon>Microbotryomycetes</taxon>
        <taxon>Sporidiobolales</taxon>
        <taxon>Sporidiobolaceae</taxon>
        <taxon>Rhodotorula</taxon>
    </lineage>
</organism>
<feature type="region of interest" description="Disordered" evidence="3">
    <location>
        <begin position="144"/>
        <end position="197"/>
    </location>
</feature>
<dbReference type="PANTHER" id="PTHR10792:SF8">
    <property type="entry name" value="RIBOSOME BIOGENESIS PROTEIN RLP24-RELATED"/>
    <property type="match status" value="1"/>
</dbReference>
<keyword evidence="6" id="KW-1185">Reference proteome</keyword>
<feature type="compositionally biased region" description="Basic residues" evidence="3">
    <location>
        <begin position="174"/>
        <end position="183"/>
    </location>
</feature>
<protein>
    <recommendedName>
        <fullName evidence="2">Ribosome biogenesis protein RLP24</fullName>
    </recommendedName>
</protein>
<dbReference type="GO" id="GO:0003735">
    <property type="term" value="F:structural constituent of ribosome"/>
    <property type="evidence" value="ECO:0007669"/>
    <property type="project" value="InterPro"/>
</dbReference>
<evidence type="ECO:0000259" key="4">
    <source>
        <dbReference type="Pfam" id="PF01246"/>
    </source>
</evidence>
<dbReference type="SUPFAM" id="SSF57716">
    <property type="entry name" value="Glucocorticoid receptor-like (DNA-binding domain)"/>
    <property type="match status" value="1"/>
</dbReference>
<dbReference type="STRING" id="5286.A0A0K3CDP3"/>
<dbReference type="EMBL" id="CWKI01000005">
    <property type="protein sequence ID" value="CTR06675.1"/>
    <property type="molecule type" value="Genomic_DNA"/>
</dbReference>